<evidence type="ECO:0000313" key="1">
    <source>
        <dbReference type="EMBL" id="ELP62584.1"/>
    </source>
</evidence>
<accession>L7EUP5</accession>
<gene>
    <name evidence="1" type="ORF">STRTUCAR8_00558</name>
</gene>
<proteinExistence type="predicted"/>
<name>L7EUP5_STRT8</name>
<dbReference type="Proteomes" id="UP000010931">
    <property type="component" value="Unassembled WGS sequence"/>
</dbReference>
<reference evidence="1 2" key="1">
    <citation type="journal article" date="2011" name="Plasmid">
        <title>Streptomyces turgidiscabies Car8 contains a modular pathogenicity island that shares virulence genes with other actinobacterial plant pathogens.</title>
        <authorList>
            <person name="Huguet-Tapia J.C."/>
            <person name="Badger J.H."/>
            <person name="Loria R."/>
            <person name="Pettis G.S."/>
        </authorList>
    </citation>
    <scope>NUCLEOTIDE SEQUENCE [LARGE SCALE GENOMIC DNA]</scope>
    <source>
        <strain evidence="1 2">Car8</strain>
    </source>
</reference>
<comment type="caution">
    <text evidence="1">The sequence shown here is derived from an EMBL/GenBank/DDBJ whole genome shotgun (WGS) entry which is preliminary data.</text>
</comment>
<evidence type="ECO:0000313" key="2">
    <source>
        <dbReference type="Proteomes" id="UP000010931"/>
    </source>
</evidence>
<organism evidence="1 2">
    <name type="scientific">Streptomyces turgidiscabies (strain Car8)</name>
    <dbReference type="NCBI Taxonomy" id="698760"/>
    <lineage>
        <taxon>Bacteria</taxon>
        <taxon>Bacillati</taxon>
        <taxon>Actinomycetota</taxon>
        <taxon>Actinomycetes</taxon>
        <taxon>Kitasatosporales</taxon>
        <taxon>Streptomycetaceae</taxon>
        <taxon>Streptomyces</taxon>
    </lineage>
</organism>
<dbReference type="EMBL" id="AEJB01000601">
    <property type="protein sequence ID" value="ELP62584.1"/>
    <property type="molecule type" value="Genomic_DNA"/>
</dbReference>
<keyword evidence="2" id="KW-1185">Reference proteome</keyword>
<sequence>MFPATSYDVEATAEEGRSAPAIPLIRAARKETRITAEVIAEGVEEGRAHT</sequence>
<protein>
    <submittedName>
        <fullName evidence="1">Uncharacterized protein</fullName>
    </submittedName>
</protein>
<dbReference type="AlphaFoldDB" id="L7EUP5"/>